<accession>A0AAI9TLU9</accession>
<sequence>MPLMPLSLVTSKVYSVCNVDILGRVYGRSSMCNDKLLLIHTNSTNATHQGYQVHFWSQRQTPYSAEIVGLTRTAGTPKSSLRSTAITHPVYPRSSGTNSQSTN</sequence>
<name>A0AAI9TLU9_PENTH</name>
<feature type="compositionally biased region" description="Polar residues" evidence="1">
    <location>
        <begin position="94"/>
        <end position="103"/>
    </location>
</feature>
<protein>
    <submittedName>
        <fullName evidence="2">Uncharacterized protein</fullName>
    </submittedName>
</protein>
<dbReference type="EMBL" id="LACB01000077">
    <property type="protein sequence ID" value="KAJ9489685.1"/>
    <property type="molecule type" value="Genomic_DNA"/>
</dbReference>
<reference evidence="2" key="2">
    <citation type="journal article" date="2016" name="Fungal Biol.">
        <title>Ochratoxin A production by Penicillium thymicola.</title>
        <authorList>
            <person name="Nguyen H.D.T."/>
            <person name="McMullin D.R."/>
            <person name="Ponomareva E."/>
            <person name="Riley R."/>
            <person name="Pomraning K.R."/>
            <person name="Baker S.E."/>
            <person name="Seifert K.A."/>
        </authorList>
    </citation>
    <scope>NUCLEOTIDE SEQUENCE</scope>
    <source>
        <strain evidence="2">DAOM 180753</strain>
    </source>
</reference>
<gene>
    <name evidence="2" type="ORF">VN97_g3575</name>
</gene>
<evidence type="ECO:0000313" key="2">
    <source>
        <dbReference type="EMBL" id="KAJ9489685.1"/>
    </source>
</evidence>
<dbReference type="AlphaFoldDB" id="A0AAI9TLU9"/>
<organism evidence="2 3">
    <name type="scientific">Penicillium thymicola</name>
    <dbReference type="NCBI Taxonomy" id="293382"/>
    <lineage>
        <taxon>Eukaryota</taxon>
        <taxon>Fungi</taxon>
        <taxon>Dikarya</taxon>
        <taxon>Ascomycota</taxon>
        <taxon>Pezizomycotina</taxon>
        <taxon>Eurotiomycetes</taxon>
        <taxon>Eurotiomycetidae</taxon>
        <taxon>Eurotiales</taxon>
        <taxon>Aspergillaceae</taxon>
        <taxon>Penicillium</taxon>
    </lineage>
</organism>
<reference evidence="2" key="1">
    <citation type="submission" date="2015-06" db="EMBL/GenBank/DDBJ databases">
        <authorList>
            <person name="Nguyen H."/>
        </authorList>
    </citation>
    <scope>NUCLEOTIDE SEQUENCE</scope>
    <source>
        <strain evidence="2">DAOM 180753</strain>
    </source>
</reference>
<comment type="caution">
    <text evidence="2">The sequence shown here is derived from an EMBL/GenBank/DDBJ whole genome shotgun (WGS) entry which is preliminary data.</text>
</comment>
<keyword evidence="3" id="KW-1185">Reference proteome</keyword>
<dbReference type="Proteomes" id="UP001227192">
    <property type="component" value="Unassembled WGS sequence"/>
</dbReference>
<proteinExistence type="predicted"/>
<feature type="compositionally biased region" description="Polar residues" evidence="1">
    <location>
        <begin position="75"/>
        <end position="86"/>
    </location>
</feature>
<evidence type="ECO:0000313" key="3">
    <source>
        <dbReference type="Proteomes" id="UP001227192"/>
    </source>
</evidence>
<feature type="region of interest" description="Disordered" evidence="1">
    <location>
        <begin position="75"/>
        <end position="103"/>
    </location>
</feature>
<evidence type="ECO:0000256" key="1">
    <source>
        <dbReference type="SAM" id="MobiDB-lite"/>
    </source>
</evidence>